<dbReference type="NCBIfam" id="TIGR02937">
    <property type="entry name" value="sigma70-ECF"/>
    <property type="match status" value="1"/>
</dbReference>
<dbReference type="RefSeq" id="WP_079641672.1">
    <property type="nucleotide sequence ID" value="NZ_FUZF01000003.1"/>
</dbReference>
<dbReference type="InterPro" id="IPR014284">
    <property type="entry name" value="RNA_pol_sigma-70_dom"/>
</dbReference>
<dbReference type="PANTHER" id="PTHR43133:SF46">
    <property type="entry name" value="RNA POLYMERASE SIGMA-70 FACTOR ECF SUBFAMILY"/>
    <property type="match status" value="1"/>
</dbReference>
<evidence type="ECO:0000259" key="6">
    <source>
        <dbReference type="Pfam" id="PF08281"/>
    </source>
</evidence>
<evidence type="ECO:0000256" key="4">
    <source>
        <dbReference type="ARBA" id="ARBA00023163"/>
    </source>
</evidence>
<dbReference type="InterPro" id="IPR039425">
    <property type="entry name" value="RNA_pol_sigma-70-like"/>
</dbReference>
<dbReference type="InterPro" id="IPR013324">
    <property type="entry name" value="RNA_pol_sigma_r3/r4-like"/>
</dbReference>
<evidence type="ECO:0000256" key="2">
    <source>
        <dbReference type="ARBA" id="ARBA00023015"/>
    </source>
</evidence>
<keyword evidence="2" id="KW-0805">Transcription regulation</keyword>
<keyword evidence="3" id="KW-0731">Sigma factor</keyword>
<organism evidence="7 8">
    <name type="scientific">Sphingobacterium nematocida</name>
    <dbReference type="NCBI Taxonomy" id="1513896"/>
    <lineage>
        <taxon>Bacteria</taxon>
        <taxon>Pseudomonadati</taxon>
        <taxon>Bacteroidota</taxon>
        <taxon>Sphingobacteriia</taxon>
        <taxon>Sphingobacteriales</taxon>
        <taxon>Sphingobacteriaceae</taxon>
        <taxon>Sphingobacterium</taxon>
    </lineage>
</organism>
<accession>A0A1T5BZG4</accession>
<feature type="domain" description="RNA polymerase sigma-70 region 2" evidence="5">
    <location>
        <begin position="26"/>
        <end position="94"/>
    </location>
</feature>
<dbReference type="Pfam" id="PF08281">
    <property type="entry name" value="Sigma70_r4_2"/>
    <property type="match status" value="1"/>
</dbReference>
<name>A0A1T5BZG4_9SPHI</name>
<dbReference type="Proteomes" id="UP000190150">
    <property type="component" value="Unassembled WGS sequence"/>
</dbReference>
<evidence type="ECO:0000259" key="5">
    <source>
        <dbReference type="Pfam" id="PF04542"/>
    </source>
</evidence>
<dbReference type="AlphaFoldDB" id="A0A1T5BZG4"/>
<dbReference type="PANTHER" id="PTHR43133">
    <property type="entry name" value="RNA POLYMERASE ECF-TYPE SIGMA FACTO"/>
    <property type="match status" value="1"/>
</dbReference>
<protein>
    <submittedName>
        <fullName evidence="7">RNA polymerase sigma-70 factor, ECF subfamily</fullName>
    </submittedName>
</protein>
<proteinExistence type="inferred from homology"/>
<dbReference type="Pfam" id="PF04542">
    <property type="entry name" value="Sigma70_r2"/>
    <property type="match status" value="1"/>
</dbReference>
<dbReference type="InterPro" id="IPR013325">
    <property type="entry name" value="RNA_pol_sigma_r2"/>
</dbReference>
<gene>
    <name evidence="7" type="ORF">SAMN05660841_00930</name>
</gene>
<dbReference type="GO" id="GO:0006352">
    <property type="term" value="P:DNA-templated transcription initiation"/>
    <property type="evidence" value="ECO:0007669"/>
    <property type="project" value="InterPro"/>
</dbReference>
<dbReference type="STRING" id="1513896.SAMN05660841_00930"/>
<comment type="similarity">
    <text evidence="1">Belongs to the sigma-70 factor family. ECF subfamily.</text>
</comment>
<dbReference type="SUPFAM" id="SSF88659">
    <property type="entry name" value="Sigma3 and sigma4 domains of RNA polymerase sigma factors"/>
    <property type="match status" value="1"/>
</dbReference>
<dbReference type="GO" id="GO:0003677">
    <property type="term" value="F:DNA binding"/>
    <property type="evidence" value="ECO:0007669"/>
    <property type="project" value="InterPro"/>
</dbReference>
<dbReference type="InterPro" id="IPR007627">
    <property type="entry name" value="RNA_pol_sigma70_r2"/>
</dbReference>
<dbReference type="InterPro" id="IPR036388">
    <property type="entry name" value="WH-like_DNA-bd_sf"/>
</dbReference>
<sequence>MDLFFSKDSKLVKGCKANKRQAQEVLYKLYYDDMLRLCFRYLRSDELAQEALNLGFLKVFQHIGTFDSKKGELGAWINTIMVRSCIDLGRKEARFDHFEIQENNEDVFMEPTVLDKLFAEDVLKLIRLLPVATQIVFNLSVIDGYSHKEIAEQLEISEGTSRWHLSEAKKQLRIMLTNSIIDNPLKNKRS</sequence>
<dbReference type="GO" id="GO:0016987">
    <property type="term" value="F:sigma factor activity"/>
    <property type="evidence" value="ECO:0007669"/>
    <property type="project" value="UniProtKB-KW"/>
</dbReference>
<dbReference type="EMBL" id="FUZF01000003">
    <property type="protein sequence ID" value="SKB52280.1"/>
    <property type="molecule type" value="Genomic_DNA"/>
</dbReference>
<keyword evidence="4" id="KW-0804">Transcription</keyword>
<feature type="domain" description="RNA polymerase sigma factor 70 region 4 type 2" evidence="6">
    <location>
        <begin position="120"/>
        <end position="172"/>
    </location>
</feature>
<evidence type="ECO:0000313" key="8">
    <source>
        <dbReference type="Proteomes" id="UP000190150"/>
    </source>
</evidence>
<evidence type="ECO:0000313" key="7">
    <source>
        <dbReference type="EMBL" id="SKB52280.1"/>
    </source>
</evidence>
<dbReference type="OrthoDB" id="1491902at2"/>
<evidence type="ECO:0000256" key="3">
    <source>
        <dbReference type="ARBA" id="ARBA00023082"/>
    </source>
</evidence>
<reference evidence="8" key="1">
    <citation type="submission" date="2017-02" db="EMBL/GenBank/DDBJ databases">
        <authorList>
            <person name="Varghese N."/>
            <person name="Submissions S."/>
        </authorList>
    </citation>
    <scope>NUCLEOTIDE SEQUENCE [LARGE SCALE GENOMIC DNA]</scope>
    <source>
        <strain evidence="8">DSM 24091</strain>
    </source>
</reference>
<dbReference type="Gene3D" id="1.10.10.10">
    <property type="entry name" value="Winged helix-like DNA-binding domain superfamily/Winged helix DNA-binding domain"/>
    <property type="match status" value="1"/>
</dbReference>
<evidence type="ECO:0000256" key="1">
    <source>
        <dbReference type="ARBA" id="ARBA00010641"/>
    </source>
</evidence>
<dbReference type="InterPro" id="IPR013249">
    <property type="entry name" value="RNA_pol_sigma70_r4_t2"/>
</dbReference>
<dbReference type="SUPFAM" id="SSF88946">
    <property type="entry name" value="Sigma2 domain of RNA polymerase sigma factors"/>
    <property type="match status" value="1"/>
</dbReference>
<dbReference type="Gene3D" id="1.10.1740.10">
    <property type="match status" value="1"/>
</dbReference>
<keyword evidence="8" id="KW-1185">Reference proteome</keyword>